<feature type="compositionally biased region" description="Basic residues" evidence="1">
    <location>
        <begin position="357"/>
        <end position="373"/>
    </location>
</feature>
<evidence type="ECO:0000313" key="2">
    <source>
        <dbReference type="EMBL" id="PKY38427.1"/>
    </source>
</evidence>
<sequence>MFHIWLNINTTEEQKFENFIQDVSNTIQGSSTKNSKTSGWEFSMSGNELRRSNDPSCHYMGCSCPLLHNQHCQTSEVFDLSRSAGEMAISTFKPVGGVDINFRANSSEPAPESANQRQNMADSNKCGVEIKVPENYKDLVQSVANREGEYQKTNIKYASGNQFNTPLSLSSRCEWEFERKSRALAVWELCRNEHIFPTSITEMQATNQDSCNNNINTRGENSLLKLQNDHEIQHTQNLPSLLRVLKNKQPYRDESNKNVLAEDSVFWLEDLSSSAIYFWSRIDDSMIRGGDNLEEALINYLYHQDNLYYVDENTFKLIPIHAFDKEAEEWAKSPEAYLDIDVIKASLKHELNSIGEKKKHQKKQKKKKSKKKY</sequence>
<dbReference type="VEuPathDB" id="FungiDB:RhiirA1_421985"/>
<evidence type="ECO:0000313" key="3">
    <source>
        <dbReference type="Proteomes" id="UP000234323"/>
    </source>
</evidence>
<evidence type="ECO:0000256" key="1">
    <source>
        <dbReference type="SAM" id="MobiDB-lite"/>
    </source>
</evidence>
<reference evidence="2 3" key="1">
    <citation type="submission" date="2015-10" db="EMBL/GenBank/DDBJ databases">
        <title>Genome analyses suggest a sexual origin of heterokaryosis in a supposedly ancient asexual fungus.</title>
        <authorList>
            <person name="Ropars J."/>
            <person name="Sedzielewska K."/>
            <person name="Noel J."/>
            <person name="Charron P."/>
            <person name="Farinelli L."/>
            <person name="Marton T."/>
            <person name="Kruger M."/>
            <person name="Pelin A."/>
            <person name="Brachmann A."/>
            <person name="Corradi N."/>
        </authorList>
    </citation>
    <scope>NUCLEOTIDE SEQUENCE [LARGE SCALE GENOMIC DNA]</scope>
    <source>
        <strain evidence="2 3">A4</strain>
    </source>
</reference>
<dbReference type="EMBL" id="LLXI01000027">
    <property type="protein sequence ID" value="PKY38427.1"/>
    <property type="molecule type" value="Genomic_DNA"/>
</dbReference>
<proteinExistence type="predicted"/>
<comment type="caution">
    <text evidence="2">The sequence shown here is derived from an EMBL/GenBank/DDBJ whole genome shotgun (WGS) entry which is preliminary data.</text>
</comment>
<dbReference type="VEuPathDB" id="FungiDB:RhiirFUN_004584"/>
<keyword evidence="3" id="KW-1185">Reference proteome</keyword>
<organism evidence="2 3">
    <name type="scientific">Rhizophagus irregularis</name>
    <dbReference type="NCBI Taxonomy" id="588596"/>
    <lineage>
        <taxon>Eukaryota</taxon>
        <taxon>Fungi</taxon>
        <taxon>Fungi incertae sedis</taxon>
        <taxon>Mucoromycota</taxon>
        <taxon>Glomeromycotina</taxon>
        <taxon>Glomeromycetes</taxon>
        <taxon>Glomerales</taxon>
        <taxon>Glomeraceae</taxon>
        <taxon>Rhizophagus</taxon>
    </lineage>
</organism>
<dbReference type="AlphaFoldDB" id="A0A2I1FVL2"/>
<gene>
    <name evidence="2" type="ORF">RhiirA4_451418</name>
</gene>
<dbReference type="Proteomes" id="UP000234323">
    <property type="component" value="Unassembled WGS sequence"/>
</dbReference>
<name>A0A2I1FVL2_9GLOM</name>
<accession>A0A2I1FVL2</accession>
<protein>
    <submittedName>
        <fullName evidence="2">Uncharacterized protein</fullName>
    </submittedName>
</protein>
<feature type="region of interest" description="Disordered" evidence="1">
    <location>
        <begin position="353"/>
        <end position="373"/>
    </location>
</feature>
<dbReference type="VEuPathDB" id="FungiDB:FUN_001637"/>